<dbReference type="GO" id="GO:0046452">
    <property type="term" value="P:dihydrofolate metabolic process"/>
    <property type="evidence" value="ECO:0007669"/>
    <property type="project" value="TreeGrafter"/>
</dbReference>
<evidence type="ECO:0000313" key="10">
    <source>
        <dbReference type="Proteomes" id="UP000218160"/>
    </source>
</evidence>
<dbReference type="Pfam" id="PF00186">
    <property type="entry name" value="DHFR_1"/>
    <property type="match status" value="1"/>
</dbReference>
<keyword evidence="6 9" id="KW-0560">Oxidoreductase</keyword>
<comment type="similarity">
    <text evidence="2">Belongs to the dihydrofolate reductase family.</text>
</comment>
<dbReference type="Proteomes" id="UP000218160">
    <property type="component" value="Chromosome 1"/>
</dbReference>
<evidence type="ECO:0000256" key="5">
    <source>
        <dbReference type="ARBA" id="ARBA00022857"/>
    </source>
</evidence>
<dbReference type="PANTHER" id="PTHR48069:SF3">
    <property type="entry name" value="DIHYDROFOLATE REDUCTASE"/>
    <property type="match status" value="1"/>
</dbReference>
<dbReference type="KEGG" id="elux:BTN50_1189"/>
<evidence type="ECO:0000256" key="2">
    <source>
        <dbReference type="ARBA" id="ARBA00009539"/>
    </source>
</evidence>
<dbReference type="GO" id="GO:0006730">
    <property type="term" value="P:one-carbon metabolic process"/>
    <property type="evidence" value="ECO:0007669"/>
    <property type="project" value="UniProtKB-KW"/>
</dbReference>
<dbReference type="EC" id="1.5.1.3" evidence="3"/>
<evidence type="ECO:0000256" key="6">
    <source>
        <dbReference type="ARBA" id="ARBA00023002"/>
    </source>
</evidence>
<dbReference type="InterPro" id="IPR001796">
    <property type="entry name" value="DHFR_dom"/>
</dbReference>
<accession>A0A291B9I7</accession>
<evidence type="ECO:0000313" key="9">
    <source>
        <dbReference type="EMBL" id="ATF09679.1"/>
    </source>
</evidence>
<organism evidence="9 10">
    <name type="scientific">Candidatus Enterovibrio altilux</name>
    <dbReference type="NCBI Taxonomy" id="1927128"/>
    <lineage>
        <taxon>Bacteria</taxon>
        <taxon>Pseudomonadati</taxon>
        <taxon>Pseudomonadota</taxon>
        <taxon>Gammaproteobacteria</taxon>
        <taxon>Vibrionales</taxon>
        <taxon>Vibrionaceae</taxon>
        <taxon>Enterovibrio</taxon>
    </lineage>
</organism>
<keyword evidence="5" id="KW-0521">NADP</keyword>
<evidence type="ECO:0000256" key="4">
    <source>
        <dbReference type="ARBA" id="ARBA00022563"/>
    </source>
</evidence>
<dbReference type="PROSITE" id="PS51330">
    <property type="entry name" value="DHFR_2"/>
    <property type="match status" value="1"/>
</dbReference>
<dbReference type="UniPathway" id="UPA00077">
    <property type="reaction ID" value="UER00158"/>
</dbReference>
<dbReference type="GO" id="GO:0004146">
    <property type="term" value="F:dihydrofolate reductase activity"/>
    <property type="evidence" value="ECO:0007669"/>
    <property type="project" value="UniProtKB-EC"/>
</dbReference>
<dbReference type="PANTHER" id="PTHR48069">
    <property type="entry name" value="DIHYDROFOLATE REDUCTASE"/>
    <property type="match status" value="1"/>
</dbReference>
<evidence type="ECO:0000259" key="8">
    <source>
        <dbReference type="PROSITE" id="PS51330"/>
    </source>
</evidence>
<comment type="function">
    <text evidence="7">Key enzyme in folate metabolism. Catalyzes an essential reaction for de novo glycine and purine synthesis, and for DNA precursor synthesis.</text>
</comment>
<keyword evidence="4" id="KW-0554">One-carbon metabolism</keyword>
<evidence type="ECO:0000256" key="7">
    <source>
        <dbReference type="ARBA" id="ARBA00025067"/>
    </source>
</evidence>
<proteinExistence type="inferred from homology"/>
<reference evidence="10" key="1">
    <citation type="submission" date="2017-04" db="EMBL/GenBank/DDBJ databases">
        <title>Genome evolution of the luminous symbionts of deep sea anglerfish.</title>
        <authorList>
            <person name="Hendry T.A."/>
        </authorList>
    </citation>
    <scope>NUCLEOTIDE SEQUENCE [LARGE SCALE GENOMIC DNA]</scope>
</reference>
<dbReference type="Gene3D" id="3.40.430.10">
    <property type="entry name" value="Dihydrofolate Reductase, subunit A"/>
    <property type="match status" value="1"/>
</dbReference>
<dbReference type="GO" id="GO:0046655">
    <property type="term" value="P:folic acid metabolic process"/>
    <property type="evidence" value="ECO:0007669"/>
    <property type="project" value="TreeGrafter"/>
</dbReference>
<name>A0A291B9I7_9GAMM</name>
<dbReference type="InterPro" id="IPR024072">
    <property type="entry name" value="DHFR-like_dom_sf"/>
</dbReference>
<dbReference type="GO" id="GO:0005829">
    <property type="term" value="C:cytosol"/>
    <property type="evidence" value="ECO:0007669"/>
    <property type="project" value="TreeGrafter"/>
</dbReference>
<dbReference type="GO" id="GO:0046654">
    <property type="term" value="P:tetrahydrofolate biosynthetic process"/>
    <property type="evidence" value="ECO:0007669"/>
    <property type="project" value="UniProtKB-UniPathway"/>
</dbReference>
<dbReference type="EMBL" id="CP020660">
    <property type="protein sequence ID" value="ATF09679.1"/>
    <property type="molecule type" value="Genomic_DNA"/>
</dbReference>
<sequence length="117" mass="13172">MGRKTYESIGRPLPERRNIVMSLNSGWSADGVESVMSINDACTLVAGVEEMVIIGGETIYTAILPRANRLYLTFIDADIEGDTQFPDWQAGWSISHSEHYKADELNQFNMKFVVLDR</sequence>
<evidence type="ECO:0000256" key="1">
    <source>
        <dbReference type="ARBA" id="ARBA00004903"/>
    </source>
</evidence>
<dbReference type="SUPFAM" id="SSF53597">
    <property type="entry name" value="Dihydrofolate reductase-like"/>
    <property type="match status" value="1"/>
</dbReference>
<protein>
    <recommendedName>
        <fullName evidence="3">dihydrofolate reductase</fullName>
        <ecNumber evidence="3">1.5.1.3</ecNumber>
    </recommendedName>
</protein>
<keyword evidence="10" id="KW-1185">Reference proteome</keyword>
<dbReference type="AlphaFoldDB" id="A0A291B9I7"/>
<feature type="domain" description="DHFR" evidence="8">
    <location>
        <begin position="1"/>
        <end position="117"/>
    </location>
</feature>
<dbReference type="GO" id="GO:0050661">
    <property type="term" value="F:NADP binding"/>
    <property type="evidence" value="ECO:0007669"/>
    <property type="project" value="InterPro"/>
</dbReference>
<dbReference type="CDD" id="cd00209">
    <property type="entry name" value="DHFR"/>
    <property type="match status" value="1"/>
</dbReference>
<comment type="pathway">
    <text evidence="1">Cofactor biosynthesis; tetrahydrofolate biosynthesis; 5,6,7,8-tetrahydrofolate from 7,8-dihydrofolate: step 1/1.</text>
</comment>
<dbReference type="InterPro" id="IPR012259">
    <property type="entry name" value="DHFR"/>
</dbReference>
<gene>
    <name evidence="9" type="ORF">BTN50_1189</name>
</gene>
<evidence type="ECO:0000256" key="3">
    <source>
        <dbReference type="ARBA" id="ARBA00012856"/>
    </source>
</evidence>